<feature type="compositionally biased region" description="Basic and acidic residues" evidence="1">
    <location>
        <begin position="1"/>
        <end position="11"/>
    </location>
</feature>
<gene>
    <name evidence="2" type="ORF">ECRA1380_LOCUS102</name>
</gene>
<feature type="region of interest" description="Disordered" evidence="1">
    <location>
        <begin position="1"/>
        <end position="31"/>
    </location>
</feature>
<dbReference type="AlphaFoldDB" id="A0A7S3NQ31"/>
<protein>
    <submittedName>
        <fullName evidence="2">Uncharacterized protein</fullName>
    </submittedName>
</protein>
<sequence>MLEYQRREEQLRNTTRKQLIRNTQREAQEKKVQALEDKKLQAKRALMDKIIKENEKRLEKEARVARLEQEELELIQSLQNTQLLQKAAYEELENALDAGDEDVN</sequence>
<dbReference type="EMBL" id="HBIK01000202">
    <property type="protein sequence ID" value="CAE0375151.1"/>
    <property type="molecule type" value="Transcribed_RNA"/>
</dbReference>
<reference evidence="2" key="1">
    <citation type="submission" date="2021-01" db="EMBL/GenBank/DDBJ databases">
        <authorList>
            <person name="Corre E."/>
            <person name="Pelletier E."/>
            <person name="Niang G."/>
            <person name="Scheremetjew M."/>
            <person name="Finn R."/>
            <person name="Kale V."/>
            <person name="Holt S."/>
            <person name="Cochrane G."/>
            <person name="Meng A."/>
            <person name="Brown T."/>
            <person name="Cohen L."/>
        </authorList>
    </citation>
    <scope>NUCLEOTIDE SEQUENCE</scope>
    <source>
        <strain evidence="2">CT5</strain>
    </source>
</reference>
<evidence type="ECO:0000256" key="1">
    <source>
        <dbReference type="SAM" id="MobiDB-lite"/>
    </source>
</evidence>
<name>A0A7S3NQ31_EUPCR</name>
<organism evidence="2">
    <name type="scientific">Euplotes crassus</name>
    <dbReference type="NCBI Taxonomy" id="5936"/>
    <lineage>
        <taxon>Eukaryota</taxon>
        <taxon>Sar</taxon>
        <taxon>Alveolata</taxon>
        <taxon>Ciliophora</taxon>
        <taxon>Intramacronucleata</taxon>
        <taxon>Spirotrichea</taxon>
        <taxon>Hypotrichia</taxon>
        <taxon>Euplotida</taxon>
        <taxon>Euplotidae</taxon>
        <taxon>Moneuplotes</taxon>
    </lineage>
</organism>
<evidence type="ECO:0000313" key="2">
    <source>
        <dbReference type="EMBL" id="CAE0375151.1"/>
    </source>
</evidence>
<accession>A0A7S3NQ31</accession>
<proteinExistence type="predicted"/>